<dbReference type="EMBL" id="FMJD01000003">
    <property type="protein sequence ID" value="SCM73350.1"/>
    <property type="molecule type" value="Genomic_DNA"/>
</dbReference>
<reference evidence="2" key="1">
    <citation type="submission" date="2016-08" db="EMBL/GenBank/DDBJ databases">
        <authorList>
            <person name="Seilhamer J.J."/>
        </authorList>
    </citation>
    <scope>NUCLEOTIDE SEQUENCE</scope>
    <source>
        <strain evidence="2">86</strain>
    </source>
</reference>
<gene>
    <name evidence="2" type="ORF">KL86PLE_110032</name>
</gene>
<dbReference type="RefSeq" id="WP_288199456.1">
    <property type="nucleotide sequence ID" value="NZ_LT608334.1"/>
</dbReference>
<protein>
    <recommendedName>
        <fullName evidence="1">Bacteriophage Mu Gp45 N-terminal domain-containing protein</fullName>
    </recommendedName>
</protein>
<accession>A0A212L752</accession>
<feature type="domain" description="Bacteriophage Mu Gp45 N-terminal" evidence="1">
    <location>
        <begin position="7"/>
        <end position="72"/>
    </location>
</feature>
<dbReference type="AlphaFoldDB" id="A0A212L752"/>
<dbReference type="Pfam" id="PF06890">
    <property type="entry name" value="Phage_Mu_Gp45"/>
    <property type="match status" value="1"/>
</dbReference>
<proteinExistence type="predicted"/>
<evidence type="ECO:0000259" key="1">
    <source>
        <dbReference type="Pfam" id="PF06890"/>
    </source>
</evidence>
<name>A0A212L752_9HYPH</name>
<evidence type="ECO:0000313" key="2">
    <source>
        <dbReference type="EMBL" id="SCM73350.1"/>
    </source>
</evidence>
<sequence length="149" mass="15280">MTSPIVRFVVTAVEEKGGLQYISGRSLAGEYLPRVLHLEAHGMSGSPPLGSIGLAMPMGENRDQMVCIGLEAPGKRPTGLGAGHAVLYDADGNQIYIGNSKITLTAADVEVHGNLKVIGGGVTNDGVDIGKTHVHGGVISGGDDTSTPH</sequence>
<organism evidence="2">
    <name type="scientific">uncultured Pleomorphomonas sp</name>
    <dbReference type="NCBI Taxonomy" id="442121"/>
    <lineage>
        <taxon>Bacteria</taxon>
        <taxon>Pseudomonadati</taxon>
        <taxon>Pseudomonadota</taxon>
        <taxon>Alphaproteobacteria</taxon>
        <taxon>Hyphomicrobiales</taxon>
        <taxon>Pleomorphomonadaceae</taxon>
        <taxon>Pleomorphomonas</taxon>
        <taxon>environmental samples</taxon>
    </lineage>
</organism>
<dbReference type="InterPro" id="IPR053861">
    <property type="entry name" value="Phage_Mu_Gp45_N"/>
</dbReference>